<proteinExistence type="predicted"/>
<dbReference type="InterPro" id="IPR032675">
    <property type="entry name" value="LRR_dom_sf"/>
</dbReference>
<feature type="transmembrane region" description="Helical" evidence="2">
    <location>
        <begin position="180"/>
        <end position="201"/>
    </location>
</feature>
<evidence type="ECO:0000313" key="3">
    <source>
        <dbReference type="EMBL" id="CAJ1963880.1"/>
    </source>
</evidence>
<reference evidence="3" key="1">
    <citation type="submission" date="2023-08" db="EMBL/GenBank/DDBJ databases">
        <authorList>
            <person name="Audoor S."/>
            <person name="Bilcke G."/>
        </authorList>
    </citation>
    <scope>NUCLEOTIDE SEQUENCE</scope>
</reference>
<evidence type="ECO:0000256" key="1">
    <source>
        <dbReference type="ARBA" id="ARBA00022729"/>
    </source>
</evidence>
<dbReference type="PANTHER" id="PTHR48060:SF24">
    <property type="entry name" value="NON-SPECIFIC SERINE_THREONINE PROTEIN KINASE"/>
    <property type="match status" value="1"/>
</dbReference>
<keyword evidence="1" id="KW-0732">Signal</keyword>
<protein>
    <submittedName>
        <fullName evidence="3">Uncharacterized protein</fullName>
    </submittedName>
</protein>
<organism evidence="3 4">
    <name type="scientific">Cylindrotheca closterium</name>
    <dbReference type="NCBI Taxonomy" id="2856"/>
    <lineage>
        <taxon>Eukaryota</taxon>
        <taxon>Sar</taxon>
        <taxon>Stramenopiles</taxon>
        <taxon>Ochrophyta</taxon>
        <taxon>Bacillariophyta</taxon>
        <taxon>Bacillariophyceae</taxon>
        <taxon>Bacillariophycidae</taxon>
        <taxon>Bacillariales</taxon>
        <taxon>Bacillariaceae</taxon>
        <taxon>Cylindrotheca</taxon>
    </lineage>
</organism>
<dbReference type="Gene3D" id="3.80.10.10">
    <property type="entry name" value="Ribonuclease Inhibitor"/>
    <property type="match status" value="1"/>
</dbReference>
<gene>
    <name evidence="3" type="ORF">CYCCA115_LOCUS20369</name>
</gene>
<feature type="transmembrane region" description="Helical" evidence="2">
    <location>
        <begin position="90"/>
        <end position="110"/>
    </location>
</feature>
<evidence type="ECO:0000256" key="2">
    <source>
        <dbReference type="SAM" id="Phobius"/>
    </source>
</evidence>
<name>A0AAD2PWZ2_9STRA</name>
<dbReference type="Proteomes" id="UP001295423">
    <property type="component" value="Unassembled WGS sequence"/>
</dbReference>
<feature type="transmembrane region" description="Helical" evidence="2">
    <location>
        <begin position="263"/>
        <end position="284"/>
    </location>
</feature>
<accession>A0AAD2PWZ2</accession>
<dbReference type="AlphaFoldDB" id="A0AAD2PWZ2"/>
<dbReference type="Pfam" id="PF00560">
    <property type="entry name" value="LRR_1"/>
    <property type="match status" value="3"/>
</dbReference>
<keyword evidence="2" id="KW-0472">Membrane</keyword>
<comment type="caution">
    <text evidence="3">The sequence shown here is derived from an EMBL/GenBank/DDBJ whole genome shotgun (WGS) entry which is preliminary data.</text>
</comment>
<keyword evidence="2" id="KW-1133">Transmembrane helix</keyword>
<dbReference type="InterPro" id="IPR053211">
    <property type="entry name" value="DNA_repair-toleration"/>
</dbReference>
<dbReference type="EMBL" id="CAKOGP040002163">
    <property type="protein sequence ID" value="CAJ1963880.1"/>
    <property type="molecule type" value="Genomic_DNA"/>
</dbReference>
<keyword evidence="4" id="KW-1185">Reference proteome</keyword>
<dbReference type="InterPro" id="IPR001611">
    <property type="entry name" value="Leu-rich_rpt"/>
</dbReference>
<evidence type="ECO:0000313" key="4">
    <source>
        <dbReference type="Proteomes" id="UP001295423"/>
    </source>
</evidence>
<keyword evidence="2" id="KW-0812">Transmembrane</keyword>
<dbReference type="PANTHER" id="PTHR48060">
    <property type="entry name" value="DNA DAMAGE-REPAIR/TOLERATION PROTEIN DRT100"/>
    <property type="match status" value="1"/>
</dbReference>
<dbReference type="SUPFAM" id="SSF52058">
    <property type="entry name" value="L domain-like"/>
    <property type="match status" value="1"/>
</dbReference>
<sequence>MTQQHVQVHPPRGKESRISAVEVSNVQSRLLEIEMLLGLSSIRNKANKWRKIGSQQIVLDSEIPDDIIPFQLPKDVYSIVATCGASSPSFWIALLVIFGLQISLLVLLLLDQIGLEDDNVLGTPANVEVIVRAAQVLALVIALFSQSDLRQGVEGISEGLPGIYQGNDSFQTMGPARWHFAYAIRFLQGFVNLFASFVLLLQAETVFDVLLNFLGVQFISDLDDLAFDLGGKGYFGYSAQQVIHNIMQARFLRDSTTHKCRTYAHVIGIFAVLVVMVGIFPNLAIQQDQGVFAIETVTAEFGDEVISFMGLFNGCYRARKEGPALNRRLVYKQIGSEVNGGKFGYCDNLEEASSEGWVFFQGDSVEDACETYILRSDKTNTFDLLDAAATQWYTKGGQLVDYLQVSQVPEDSMSRECGLGIFRRTNNTCDLLELPTRFDSLQGTGSRLFEKLDVTSVQVGDYLDTTQSHPIYLGKSSSEIILFTGRRWVMTTIDEGSEKFSSIRDGSKWNHTAVLDYFYNQGFPAMEQSKLKSREWVLAISEIVDTTTDPGTPLALQWYNVRYESNTGRSFPFADLTRPQEAKLGCARCDDEFVCCANEGVCVNGVCECQNRATGVLCEDAPLGDGLCDDYFNTANFDYDGGDCCGSTCTGALCGRGGLSVAFGVDLRDNTFLSQHLKDETVIGFENCFDLEMETFTIELVPVDVPLDEIPMTAGRNCGLESVTVICDGVLYLRTPNLYMAESIDEGVENCHEDAPMIQPIHLPAGVNCELSRPLDDFEWFYDALLFRGNTTDSTSIRQGNNSATSLSWLVPAECLAEVFTEYLGDVNRLYDTNSPEGAAIQRMASDGTSALLCTLDQDLVKERYALTMLNISLVFESQTSQEHQCYGWGSGSLGIDIISNLDLPSNYDLFGTLPTEIGLLNSSLTRLNLNATGITAPLPIEFFKLSTLAYLDLGLSFEGTIPTEIGLLSELTHLNFESEYRNQIAVNGTLPTEIGKLTKLSYLNLRFNSLTGTMPTEIGLLSELGYLNLEGGELRSCNLSGKIPTEIGLLDSLVELSLGNNNLSGVVPTEIGLLTNLTTLDLASTDLSGSIPSEIWALPNLSRPDFSGSGLYVDVTDPDFSCDETTVELVLMGENWAVEVTWEITTDDGTVAASGGGSSLYPIRWTPYLEKICVPSDACTFTLLDQGGEIVKIIRLGVFHQFNPMFTERGASMDICT</sequence>